<feature type="domain" description="Glycoside hydrolase family 38 central" evidence="5">
    <location>
        <begin position="279"/>
        <end position="357"/>
    </location>
</feature>
<dbReference type="Pfam" id="PF09261">
    <property type="entry name" value="Alpha-mann_mid"/>
    <property type="match status" value="1"/>
</dbReference>
<dbReference type="InterPro" id="IPR037094">
    <property type="entry name" value="Glyco_hydro_38_cen_sf"/>
</dbReference>
<protein>
    <submittedName>
        <fullName evidence="6">Alpha-mannosidase</fullName>
    </submittedName>
</protein>
<dbReference type="Gene3D" id="3.20.110.10">
    <property type="entry name" value="Glycoside hydrolase 38, N terminal domain"/>
    <property type="match status" value="1"/>
</dbReference>
<evidence type="ECO:0000256" key="2">
    <source>
        <dbReference type="ARBA" id="ARBA00022723"/>
    </source>
</evidence>
<keyword evidence="4" id="KW-0326">Glycosidase</keyword>
<dbReference type="InterPro" id="IPR011330">
    <property type="entry name" value="Glyco_hydro/deAcase_b/a-brl"/>
</dbReference>
<dbReference type="EMBL" id="QUAJ01000019">
    <property type="protein sequence ID" value="REI40482.1"/>
    <property type="molecule type" value="Genomic_DNA"/>
</dbReference>
<dbReference type="Proteomes" id="UP000263486">
    <property type="component" value="Unassembled WGS sequence"/>
</dbReference>
<dbReference type="RefSeq" id="WP_114642867.1">
    <property type="nucleotide sequence ID" value="NZ_JAACIO010000020.1"/>
</dbReference>
<dbReference type="SMART" id="SM00872">
    <property type="entry name" value="Alpha-mann_mid"/>
    <property type="match status" value="1"/>
</dbReference>
<keyword evidence="7" id="KW-1185">Reference proteome</keyword>
<keyword evidence="3" id="KW-0378">Hydrolase</keyword>
<gene>
    <name evidence="6" type="ORF">DYH56_10710</name>
</gene>
<sequence length="877" mass="101048">MKKKTIYIVAHTHWDREWYFTIEDSNILLIENLKNVMDTLEENQSFSSYSFDAQASIIDEFLKVVPEEKKRLSKLIKEKRIFVGPWYTQTDCLLVNKESIVRNLLYGTRICESFGHSMNVGYLPDTFGQNTYLPSIFKGFDIDYSILKRGIYSDEIKEDVNFNWSSPDGEKIKSNYLILGYSPGEFISDSDEFIDQKFLPLVKKIEKTNKNSNNILFLVGGDQNLIQKNLPEVIKNINSKVDDYEIIISNFEDFMDNSWENKEFETTLHGELRGTESQRVHRTIGSMRYDIKKANSEVENKILNTLEPLAIIGEQFQLEYPKSWLDLMWKQLFDAHAHDSIGGCNSDDTNAEVIGRLRKVNRTCDGLVNLLKKRITFAISKGLNKSNIVVLFNTNSKEFSGLKKSILFTKQPTLSLKDTVGNNVQSEIIHQKYIGGGKKIVVSDKGDVEIELPGYYRSEVLIKTKIQSMGWNTLLMEEHSEPLKEKKSINESIGNKDIKVIVENGKINIEKFGSMIEDAFYFEDCGDYGDSYDFSPLEGDIPFKINLTKVIEVTKNNFNEKIKLLHRLVLPKDLEERKSKTTSKTLEIYTTFELRKGEKFIRVSHKIDNNIKDHRVRTIFKTGIFNPANSYADSGYALIPHETISLRMEIWKENKYVEAPVPIYNMENIALVKDNTSLAGVIVEGLKEYEILEKDKFALTLYRGNGLLGRDNLLWRPNRASGINNTVVKNPNGQLIGELKFDYAIYFDCDTNINNIYDNVENYLERSCVYQNQNLNSFEERLERFSISHLNTSISTSFSLFKIDNQKIYMSSCKKPYNGEGIIVRLYNPSEKSEKVSILGKNIKKLIEVKLNEKEMDEIKEITIDGFGYKTIKIVLN</sequence>
<name>A0ABX9KFC1_9FUSO</name>
<keyword evidence="2" id="KW-0479">Metal-binding</keyword>
<comment type="similarity">
    <text evidence="1">Belongs to the glycosyl hydrolase 38 family.</text>
</comment>
<dbReference type="InterPro" id="IPR028995">
    <property type="entry name" value="Glyco_hydro_57/38_cen_sf"/>
</dbReference>
<dbReference type="InterPro" id="IPR015341">
    <property type="entry name" value="Glyco_hydro_38_cen"/>
</dbReference>
<proteinExistence type="inferred from homology"/>
<dbReference type="SUPFAM" id="SSF88688">
    <property type="entry name" value="Families 57/38 glycoside transferase middle domain"/>
    <property type="match status" value="1"/>
</dbReference>
<dbReference type="InterPro" id="IPR041147">
    <property type="entry name" value="GH38_C"/>
</dbReference>
<dbReference type="SUPFAM" id="SSF88713">
    <property type="entry name" value="Glycoside hydrolase/deacetylase"/>
    <property type="match status" value="1"/>
</dbReference>
<dbReference type="Pfam" id="PF01074">
    <property type="entry name" value="Glyco_hydro_38N"/>
    <property type="match status" value="1"/>
</dbReference>
<dbReference type="SUPFAM" id="SSF74650">
    <property type="entry name" value="Galactose mutarotase-like"/>
    <property type="match status" value="1"/>
</dbReference>
<dbReference type="InterPro" id="IPR027291">
    <property type="entry name" value="Glyco_hydro_38_N_sf"/>
</dbReference>
<dbReference type="InterPro" id="IPR000602">
    <property type="entry name" value="Glyco_hydro_38_N"/>
</dbReference>
<evidence type="ECO:0000313" key="7">
    <source>
        <dbReference type="Proteomes" id="UP000263486"/>
    </source>
</evidence>
<accession>A0ABX9KFC1</accession>
<dbReference type="Gene3D" id="2.70.98.30">
    <property type="entry name" value="Golgi alpha-mannosidase II, domain 4"/>
    <property type="match status" value="1"/>
</dbReference>
<evidence type="ECO:0000256" key="1">
    <source>
        <dbReference type="ARBA" id="ARBA00009792"/>
    </source>
</evidence>
<dbReference type="Gene3D" id="1.20.1270.50">
    <property type="entry name" value="Glycoside hydrolase family 38, central domain"/>
    <property type="match status" value="1"/>
</dbReference>
<reference evidence="6 7" key="1">
    <citation type="submission" date="2018-08" db="EMBL/GenBank/DDBJ databases">
        <title>Draft genome sequence of Psychrilyobacter sp. strain SD5 isolated from Black Sea water.</title>
        <authorList>
            <person name="Yadav S."/>
            <person name="Villanueva L."/>
            <person name="Damste J.S.S."/>
        </authorList>
    </citation>
    <scope>NUCLEOTIDE SEQUENCE [LARGE SCALE GENOMIC DNA]</scope>
    <source>
        <strain evidence="6 7">SD5</strain>
    </source>
</reference>
<dbReference type="PANTHER" id="PTHR46017:SF2">
    <property type="entry name" value="MANNOSYLGLYCERATE HYDROLASE"/>
    <property type="match status" value="1"/>
</dbReference>
<dbReference type="CDD" id="cd10815">
    <property type="entry name" value="GH38N_AMII_EcMngB_like"/>
    <property type="match status" value="1"/>
</dbReference>
<comment type="caution">
    <text evidence="6">The sequence shown here is derived from an EMBL/GenBank/DDBJ whole genome shotgun (WGS) entry which is preliminary data.</text>
</comment>
<organism evidence="6 7">
    <name type="scientific">Psychrilyobacter piezotolerans</name>
    <dbReference type="NCBI Taxonomy" id="2293438"/>
    <lineage>
        <taxon>Bacteria</taxon>
        <taxon>Fusobacteriati</taxon>
        <taxon>Fusobacteriota</taxon>
        <taxon>Fusobacteriia</taxon>
        <taxon>Fusobacteriales</taxon>
        <taxon>Fusobacteriaceae</taxon>
        <taxon>Psychrilyobacter</taxon>
    </lineage>
</organism>
<dbReference type="Pfam" id="PF17677">
    <property type="entry name" value="Glyco_hydro38C2"/>
    <property type="match status" value="1"/>
</dbReference>
<evidence type="ECO:0000256" key="4">
    <source>
        <dbReference type="ARBA" id="ARBA00023295"/>
    </source>
</evidence>
<dbReference type="Gene3D" id="2.60.40.2220">
    <property type="match status" value="1"/>
</dbReference>
<dbReference type="PANTHER" id="PTHR46017">
    <property type="entry name" value="ALPHA-MANNOSIDASE 2C1"/>
    <property type="match status" value="1"/>
</dbReference>
<evidence type="ECO:0000256" key="3">
    <source>
        <dbReference type="ARBA" id="ARBA00022801"/>
    </source>
</evidence>
<dbReference type="InterPro" id="IPR011013">
    <property type="entry name" value="Gal_mutarotase_sf_dom"/>
</dbReference>
<evidence type="ECO:0000259" key="5">
    <source>
        <dbReference type="SMART" id="SM00872"/>
    </source>
</evidence>
<evidence type="ECO:0000313" key="6">
    <source>
        <dbReference type="EMBL" id="REI40482.1"/>
    </source>
</evidence>